<accession>A0A9Q1C723</accession>
<feature type="region of interest" description="Disordered" evidence="8">
    <location>
        <begin position="275"/>
        <end position="389"/>
    </location>
</feature>
<feature type="compositionally biased region" description="Basic residues" evidence="8">
    <location>
        <begin position="35"/>
        <end position="47"/>
    </location>
</feature>
<dbReference type="PANTHER" id="PTHR21470:SF2">
    <property type="entry name" value="RAB6-INTERACTING GOLGIN"/>
    <property type="match status" value="1"/>
</dbReference>
<dbReference type="InterPro" id="IPR007033">
    <property type="entry name" value="GORAB"/>
</dbReference>
<evidence type="ECO:0000256" key="6">
    <source>
        <dbReference type="ARBA" id="ARBA00023034"/>
    </source>
</evidence>
<dbReference type="EMBL" id="JAIZAY010000007">
    <property type="protein sequence ID" value="KAJ8039562.1"/>
    <property type="molecule type" value="Genomic_DNA"/>
</dbReference>
<feature type="compositionally biased region" description="Polar residues" evidence="8">
    <location>
        <begin position="70"/>
        <end position="79"/>
    </location>
</feature>
<evidence type="ECO:0000256" key="3">
    <source>
        <dbReference type="ARBA" id="ARBA00005599"/>
    </source>
</evidence>
<feature type="compositionally biased region" description="Basic and acidic residues" evidence="8">
    <location>
        <begin position="9"/>
        <end position="20"/>
    </location>
</feature>
<gene>
    <name evidence="9" type="ORF">HOLleu_17321</name>
</gene>
<protein>
    <recommendedName>
        <fullName evidence="4">RAB6-interacting golgin</fullName>
    </recommendedName>
</protein>
<evidence type="ECO:0000313" key="10">
    <source>
        <dbReference type="Proteomes" id="UP001152320"/>
    </source>
</evidence>
<sequence>MAWSGFSEEMIRQMKEEGVKDGMANSKPRSDMKSVGRRGRSSARRGRMPASTRKSSDNGHESSLKPEQKLTPSPSSHPENQAWKDLQMTQKKKDSNHIKQKGFSPSPVEEKEKTHLEDKFPEPEKEMKLKILDEEEGKQRELSKLQKLQEQQKQIEEENKKKKALLFQALENRKKKTQEEAKRLAFVQKELSKIENLLTNDVKILRDKIEDASRQYTEAERRYQNAEKEFVAAKMYLHKMEEKKEALTEHLFAIIHQNELRKAKKLEELVTSLDSDELHLLPDESQVTSSPVNHSPQSETSTDVSSQKTEEKVTDGTSEPKENDINSNKNEVKSQEKVDVKSTKLSEKSEGESEVSTEKHKLPATKESVAPDENSSKEIASPDEDITKS</sequence>
<evidence type="ECO:0000313" key="9">
    <source>
        <dbReference type="EMBL" id="KAJ8039562.1"/>
    </source>
</evidence>
<evidence type="ECO:0000256" key="5">
    <source>
        <dbReference type="ARBA" id="ARBA00022490"/>
    </source>
</evidence>
<evidence type="ECO:0000256" key="1">
    <source>
        <dbReference type="ARBA" id="ARBA00004496"/>
    </source>
</evidence>
<keyword evidence="6" id="KW-0333">Golgi apparatus</keyword>
<feature type="compositionally biased region" description="Polar residues" evidence="8">
    <location>
        <begin position="285"/>
        <end position="307"/>
    </location>
</feature>
<dbReference type="OrthoDB" id="9909311at2759"/>
<keyword evidence="7" id="KW-0175">Coiled coil</keyword>
<feature type="compositionally biased region" description="Basic and acidic residues" evidence="8">
    <location>
        <begin position="54"/>
        <end position="68"/>
    </location>
</feature>
<feature type="region of interest" description="Disordered" evidence="8">
    <location>
        <begin position="1"/>
        <end position="145"/>
    </location>
</feature>
<reference evidence="9" key="1">
    <citation type="submission" date="2021-10" db="EMBL/GenBank/DDBJ databases">
        <title>Tropical sea cucumber genome reveals ecological adaptation and Cuvierian tubules defense mechanism.</title>
        <authorList>
            <person name="Chen T."/>
        </authorList>
    </citation>
    <scope>NUCLEOTIDE SEQUENCE</scope>
    <source>
        <strain evidence="9">Nanhai2018</strain>
        <tissue evidence="9">Muscle</tissue>
    </source>
</reference>
<keyword evidence="10" id="KW-1185">Reference proteome</keyword>
<proteinExistence type="inferred from homology"/>
<dbReference type="Proteomes" id="UP001152320">
    <property type="component" value="Chromosome 7"/>
</dbReference>
<comment type="subcellular location">
    <subcellularLocation>
        <location evidence="1">Cytoplasm</location>
    </subcellularLocation>
    <subcellularLocation>
        <location evidence="2">Golgi apparatus</location>
    </subcellularLocation>
</comment>
<dbReference type="GO" id="GO:0005794">
    <property type="term" value="C:Golgi apparatus"/>
    <property type="evidence" value="ECO:0007669"/>
    <property type="project" value="UniProtKB-SubCell"/>
</dbReference>
<name>A0A9Q1C723_HOLLE</name>
<keyword evidence="5" id="KW-0963">Cytoplasm</keyword>
<organism evidence="9 10">
    <name type="scientific">Holothuria leucospilota</name>
    <name type="common">Black long sea cucumber</name>
    <name type="synonym">Mertensiothuria leucospilota</name>
    <dbReference type="NCBI Taxonomy" id="206669"/>
    <lineage>
        <taxon>Eukaryota</taxon>
        <taxon>Metazoa</taxon>
        <taxon>Echinodermata</taxon>
        <taxon>Eleutherozoa</taxon>
        <taxon>Echinozoa</taxon>
        <taxon>Holothuroidea</taxon>
        <taxon>Aspidochirotacea</taxon>
        <taxon>Aspidochirotida</taxon>
        <taxon>Holothuriidae</taxon>
        <taxon>Holothuria</taxon>
    </lineage>
</organism>
<dbReference type="GO" id="GO:1905515">
    <property type="term" value="P:non-motile cilium assembly"/>
    <property type="evidence" value="ECO:0007669"/>
    <property type="project" value="TreeGrafter"/>
</dbReference>
<evidence type="ECO:0000256" key="7">
    <source>
        <dbReference type="ARBA" id="ARBA00023054"/>
    </source>
</evidence>
<evidence type="ECO:0000256" key="2">
    <source>
        <dbReference type="ARBA" id="ARBA00004555"/>
    </source>
</evidence>
<feature type="compositionally biased region" description="Basic and acidic residues" evidence="8">
    <location>
        <begin position="108"/>
        <end position="144"/>
    </location>
</feature>
<dbReference type="PANTHER" id="PTHR21470">
    <property type="entry name" value="RAB6-INTERACTING PROTEIN GORAB"/>
    <property type="match status" value="1"/>
</dbReference>
<evidence type="ECO:0000256" key="8">
    <source>
        <dbReference type="SAM" id="MobiDB-lite"/>
    </source>
</evidence>
<feature type="compositionally biased region" description="Basic and acidic residues" evidence="8">
    <location>
        <begin position="308"/>
        <end position="361"/>
    </location>
</feature>
<comment type="caution">
    <text evidence="9">The sequence shown here is derived from an EMBL/GenBank/DDBJ whole genome shotgun (WGS) entry which is preliminary data.</text>
</comment>
<comment type="similarity">
    <text evidence="3">Belongs to the GORAB family.</text>
</comment>
<evidence type="ECO:0000256" key="4">
    <source>
        <dbReference type="ARBA" id="ARBA00014130"/>
    </source>
</evidence>
<dbReference type="AlphaFoldDB" id="A0A9Q1C723"/>